<organism evidence="2 3">
    <name type="scientific">Pseudotenacibaculum haliotis</name>
    <dbReference type="NCBI Taxonomy" id="1862138"/>
    <lineage>
        <taxon>Bacteria</taxon>
        <taxon>Pseudomonadati</taxon>
        <taxon>Bacteroidota</taxon>
        <taxon>Flavobacteriia</taxon>
        <taxon>Flavobacteriales</taxon>
        <taxon>Flavobacteriaceae</taxon>
        <taxon>Pseudotenacibaculum</taxon>
    </lineage>
</organism>
<keyword evidence="1" id="KW-0472">Membrane</keyword>
<comment type="caution">
    <text evidence="2">The sequence shown here is derived from an EMBL/GenBank/DDBJ whole genome shotgun (WGS) entry which is preliminary data.</text>
</comment>
<evidence type="ECO:0000256" key="1">
    <source>
        <dbReference type="SAM" id="Phobius"/>
    </source>
</evidence>
<feature type="transmembrane region" description="Helical" evidence="1">
    <location>
        <begin position="114"/>
        <end position="134"/>
    </location>
</feature>
<keyword evidence="1" id="KW-0812">Transmembrane</keyword>
<evidence type="ECO:0000313" key="3">
    <source>
        <dbReference type="Proteomes" id="UP001597508"/>
    </source>
</evidence>
<accession>A0ABW5LTR8</accession>
<name>A0ABW5LTR8_9FLAO</name>
<evidence type="ECO:0008006" key="4">
    <source>
        <dbReference type="Google" id="ProtNLM"/>
    </source>
</evidence>
<proteinExistence type="predicted"/>
<sequence>MEIKELKRRRAFRDKKAETCYQNFEALIAELNSRNLSHDTVQFINEKIELINTSNDDKTLRKNTRTVKHQIIKHIEKKHKIVPKNYYRSTWLALGMTTFGIPFGVGIGTSMNNMAFISIGIPIGMMVGIAIGTAKDKQAEKKGLQLSFKMSS</sequence>
<dbReference type="Proteomes" id="UP001597508">
    <property type="component" value="Unassembled WGS sequence"/>
</dbReference>
<gene>
    <name evidence="2" type="ORF">ACFSRZ_10545</name>
</gene>
<dbReference type="EMBL" id="JBHULH010000004">
    <property type="protein sequence ID" value="MFD2567812.1"/>
    <property type="molecule type" value="Genomic_DNA"/>
</dbReference>
<keyword evidence="3" id="KW-1185">Reference proteome</keyword>
<reference evidence="3" key="1">
    <citation type="journal article" date="2019" name="Int. J. Syst. Evol. Microbiol.">
        <title>The Global Catalogue of Microorganisms (GCM) 10K type strain sequencing project: providing services to taxonomists for standard genome sequencing and annotation.</title>
        <authorList>
            <consortium name="The Broad Institute Genomics Platform"/>
            <consortium name="The Broad Institute Genome Sequencing Center for Infectious Disease"/>
            <person name="Wu L."/>
            <person name="Ma J."/>
        </authorList>
    </citation>
    <scope>NUCLEOTIDE SEQUENCE [LARGE SCALE GENOMIC DNA]</scope>
    <source>
        <strain evidence="3">KCTC 52127</strain>
    </source>
</reference>
<keyword evidence="1" id="KW-1133">Transmembrane helix</keyword>
<feature type="transmembrane region" description="Helical" evidence="1">
    <location>
        <begin position="86"/>
        <end position="108"/>
    </location>
</feature>
<dbReference type="RefSeq" id="WP_379666518.1">
    <property type="nucleotide sequence ID" value="NZ_JBHULH010000004.1"/>
</dbReference>
<evidence type="ECO:0000313" key="2">
    <source>
        <dbReference type="EMBL" id="MFD2567812.1"/>
    </source>
</evidence>
<protein>
    <recommendedName>
        <fullName evidence="4">Glycine zipper family protein</fullName>
    </recommendedName>
</protein>